<feature type="region of interest" description="Disordered" evidence="2">
    <location>
        <begin position="289"/>
        <end position="318"/>
    </location>
</feature>
<evidence type="ECO:0000256" key="3">
    <source>
        <dbReference type="SAM" id="Phobius"/>
    </source>
</evidence>
<keyword evidence="1" id="KW-0175">Coiled coil</keyword>
<name>A0ABY7EBF9_MYAAR</name>
<feature type="non-terminal residue" evidence="4">
    <location>
        <position position="1"/>
    </location>
</feature>
<evidence type="ECO:0000256" key="1">
    <source>
        <dbReference type="SAM" id="Coils"/>
    </source>
</evidence>
<dbReference type="EMBL" id="CP111017">
    <property type="protein sequence ID" value="WAR07372.1"/>
    <property type="molecule type" value="Genomic_DNA"/>
</dbReference>
<proteinExistence type="predicted"/>
<protein>
    <submittedName>
        <fullName evidence="4">Uncharacterized protein</fullName>
    </submittedName>
</protein>
<dbReference type="Proteomes" id="UP001164746">
    <property type="component" value="Chromosome 6"/>
</dbReference>
<keyword evidence="3" id="KW-0812">Transmembrane</keyword>
<reference evidence="4" key="1">
    <citation type="submission" date="2022-11" db="EMBL/GenBank/DDBJ databases">
        <title>Centuries of genome instability and evolution in soft-shell clam transmissible cancer (bioRxiv).</title>
        <authorList>
            <person name="Hart S.F.M."/>
            <person name="Yonemitsu M.A."/>
            <person name="Giersch R.M."/>
            <person name="Beal B.F."/>
            <person name="Arriagada G."/>
            <person name="Davis B.W."/>
            <person name="Ostrander E.A."/>
            <person name="Goff S.P."/>
            <person name="Metzger M.J."/>
        </authorList>
    </citation>
    <scope>NUCLEOTIDE SEQUENCE</scope>
    <source>
        <strain evidence="4">MELC-2E11</strain>
        <tissue evidence="4">Siphon/mantle</tissue>
    </source>
</reference>
<feature type="transmembrane region" description="Helical" evidence="3">
    <location>
        <begin position="46"/>
        <end position="70"/>
    </location>
</feature>
<evidence type="ECO:0000313" key="5">
    <source>
        <dbReference type="Proteomes" id="UP001164746"/>
    </source>
</evidence>
<dbReference type="SUPFAM" id="SSF58113">
    <property type="entry name" value="Apolipoprotein A-I"/>
    <property type="match status" value="1"/>
</dbReference>
<dbReference type="Gene3D" id="1.20.120.20">
    <property type="entry name" value="Apolipoprotein"/>
    <property type="match status" value="1"/>
</dbReference>
<gene>
    <name evidence="4" type="ORF">MAR_017330</name>
</gene>
<keyword evidence="3" id="KW-1133">Transmembrane helix</keyword>
<keyword evidence="5" id="KW-1185">Reference proteome</keyword>
<keyword evidence="3" id="KW-0472">Membrane</keyword>
<evidence type="ECO:0000256" key="2">
    <source>
        <dbReference type="SAM" id="MobiDB-lite"/>
    </source>
</evidence>
<feature type="region of interest" description="Disordered" evidence="2">
    <location>
        <begin position="334"/>
        <end position="358"/>
    </location>
</feature>
<sequence>MFGREETTAFSNMTYEKGALPRHVDTEKGFNLHDAILKANARTKQWIAYSVVAGSVIVLAVSGLLVGLYLNGNLNRQQQTLLEAGEAGASLGGRDALTGGAMGGNGGKKSLDGSLGILGVLAPTKAPPIDPGLLMLASDTDLVDNVQDTISDIVEAPAEAISDMAENIQDAMENVHDRRNDIAEDASNNMQDMISDLTETLGEGPSDFLDDLSDGLSDAVEDASEAFFENPLENVQETMEDALETANDRIEDMSEGMEESVENLQETLSELTNTDMSDEVEDVIEDVLDQDTEQDDDNDSLEDFIDVDDNNDALDDTDVPDFIENMQERLEDMVDNDNNDDESHDGVDDGNYDDADDTFSDILDDFGSKGADIVNDDRDSTFENFFGDLDSDTDGNNLLNFGKFFDNAQDKVSNSVQAISDGVGDAIDNIDDTVEKLTDMRADTVGEIMSDHADAAEDMVDSFTNPAEILGSIVDSASSSLENIAEHVVSPLSDRDDDISDSMIGMSFNTNFNVPNSMSNFADTAHTIGNVADSMGDIGNMASEGVSSFTDHLGSFGESLLGDDDDTVGKDKSEGKSEIDEDDELITEAMQKLKDLTIDFENISFSNDTKRNGGQESKHKQLPDIMGSTPVFLVGGAWMVFPLGNTPDWTSGVSSLPGLSAMRKERGPLPRRLLG</sequence>
<feature type="coiled-coil region" evidence="1">
    <location>
        <begin position="243"/>
        <end position="274"/>
    </location>
</feature>
<evidence type="ECO:0000313" key="4">
    <source>
        <dbReference type="EMBL" id="WAR07372.1"/>
    </source>
</evidence>
<accession>A0ABY7EBF9</accession>
<organism evidence="4 5">
    <name type="scientific">Mya arenaria</name>
    <name type="common">Soft-shell clam</name>
    <dbReference type="NCBI Taxonomy" id="6604"/>
    <lineage>
        <taxon>Eukaryota</taxon>
        <taxon>Metazoa</taxon>
        <taxon>Spiralia</taxon>
        <taxon>Lophotrochozoa</taxon>
        <taxon>Mollusca</taxon>
        <taxon>Bivalvia</taxon>
        <taxon>Autobranchia</taxon>
        <taxon>Heteroconchia</taxon>
        <taxon>Euheterodonta</taxon>
        <taxon>Imparidentia</taxon>
        <taxon>Neoheterodontei</taxon>
        <taxon>Myida</taxon>
        <taxon>Myoidea</taxon>
        <taxon>Myidae</taxon>
        <taxon>Mya</taxon>
    </lineage>
</organism>